<gene>
    <name evidence="2" type="ORF">THAOC_25138</name>
</gene>
<name>K0S8T3_THAOC</name>
<dbReference type="AlphaFoldDB" id="K0S8T3"/>
<evidence type="ECO:0000313" key="3">
    <source>
        <dbReference type="Proteomes" id="UP000266841"/>
    </source>
</evidence>
<feature type="compositionally biased region" description="Basic and acidic residues" evidence="1">
    <location>
        <begin position="87"/>
        <end position="103"/>
    </location>
</feature>
<feature type="compositionally biased region" description="Basic and acidic residues" evidence="1">
    <location>
        <begin position="179"/>
        <end position="188"/>
    </location>
</feature>
<sequence>MRNAALSRTERQAALHEVKARYAGLTGGGIDFSEHSGAYGMDVSARSSRGWGGGMDVSARSAKGGIDFSSRSSRGMDGSARSGWSRLRNDFCGRNEKKRKEIRAVMSDPSLGREEKQLRMAEIQAKYARLAAGGDDNGGGDLSGRSGRVESLGRSGRSPSRSDGRRSPSRSSSRSRSPSPEESRLTPG</sequence>
<feature type="region of interest" description="Disordered" evidence="1">
    <location>
        <begin position="131"/>
        <end position="188"/>
    </location>
</feature>
<keyword evidence="3" id="KW-1185">Reference proteome</keyword>
<evidence type="ECO:0000313" key="2">
    <source>
        <dbReference type="EMBL" id="EJK55157.1"/>
    </source>
</evidence>
<proteinExistence type="predicted"/>
<comment type="caution">
    <text evidence="2">The sequence shown here is derived from an EMBL/GenBank/DDBJ whole genome shotgun (WGS) entry which is preliminary data.</text>
</comment>
<dbReference type="EMBL" id="AGNL01034630">
    <property type="protein sequence ID" value="EJK55157.1"/>
    <property type="molecule type" value="Genomic_DNA"/>
</dbReference>
<accession>K0S8T3</accession>
<reference evidence="2 3" key="1">
    <citation type="journal article" date="2012" name="Genome Biol.">
        <title>Genome and low-iron response of an oceanic diatom adapted to chronic iron limitation.</title>
        <authorList>
            <person name="Lommer M."/>
            <person name="Specht M."/>
            <person name="Roy A.S."/>
            <person name="Kraemer L."/>
            <person name="Andreson R."/>
            <person name="Gutowska M.A."/>
            <person name="Wolf J."/>
            <person name="Bergner S.V."/>
            <person name="Schilhabel M.B."/>
            <person name="Klostermeier U.C."/>
            <person name="Beiko R.G."/>
            <person name="Rosenstiel P."/>
            <person name="Hippler M."/>
            <person name="Laroche J."/>
        </authorList>
    </citation>
    <scope>NUCLEOTIDE SEQUENCE [LARGE SCALE GENOMIC DNA]</scope>
    <source>
        <strain evidence="2 3">CCMP1005</strain>
    </source>
</reference>
<feature type="compositionally biased region" description="Low complexity" evidence="1">
    <location>
        <begin position="169"/>
        <end position="178"/>
    </location>
</feature>
<evidence type="ECO:0000256" key="1">
    <source>
        <dbReference type="SAM" id="MobiDB-lite"/>
    </source>
</evidence>
<feature type="region of interest" description="Disordered" evidence="1">
    <location>
        <begin position="63"/>
        <end position="115"/>
    </location>
</feature>
<feature type="compositionally biased region" description="Low complexity" evidence="1">
    <location>
        <begin position="143"/>
        <end position="159"/>
    </location>
</feature>
<organism evidence="2 3">
    <name type="scientific">Thalassiosira oceanica</name>
    <name type="common">Marine diatom</name>
    <dbReference type="NCBI Taxonomy" id="159749"/>
    <lineage>
        <taxon>Eukaryota</taxon>
        <taxon>Sar</taxon>
        <taxon>Stramenopiles</taxon>
        <taxon>Ochrophyta</taxon>
        <taxon>Bacillariophyta</taxon>
        <taxon>Coscinodiscophyceae</taxon>
        <taxon>Thalassiosirophycidae</taxon>
        <taxon>Thalassiosirales</taxon>
        <taxon>Thalassiosiraceae</taxon>
        <taxon>Thalassiosira</taxon>
    </lineage>
</organism>
<dbReference type="Proteomes" id="UP000266841">
    <property type="component" value="Unassembled WGS sequence"/>
</dbReference>
<protein>
    <submittedName>
        <fullName evidence="2">Uncharacterized protein</fullName>
    </submittedName>
</protein>